<feature type="transmembrane region" description="Helical" evidence="10">
    <location>
        <begin position="558"/>
        <end position="584"/>
    </location>
</feature>
<dbReference type="Pfam" id="PF04143">
    <property type="entry name" value="Sulf_transp"/>
    <property type="match status" value="1"/>
</dbReference>
<dbReference type="OrthoDB" id="76483at2759"/>
<proteinExistence type="predicted"/>
<dbReference type="PANTHER" id="PTHR30574">
    <property type="entry name" value="INNER MEMBRANE PROTEIN YEDE"/>
    <property type="match status" value="1"/>
</dbReference>
<dbReference type="InterPro" id="IPR024752">
    <property type="entry name" value="Myb/SANT-like_dom"/>
</dbReference>
<evidence type="ECO:0000313" key="13">
    <source>
        <dbReference type="Proteomes" id="UP000243217"/>
    </source>
</evidence>
<keyword evidence="4" id="KW-0997">Cell inner membrane</keyword>
<keyword evidence="8" id="KW-0175">Coiled coil</keyword>
<dbReference type="EMBL" id="JNBS01002193">
    <property type="protein sequence ID" value="OQR94303.1"/>
    <property type="molecule type" value="Genomic_DNA"/>
</dbReference>
<dbReference type="GO" id="GO:0005886">
    <property type="term" value="C:plasma membrane"/>
    <property type="evidence" value="ECO:0007669"/>
    <property type="project" value="UniProtKB-SubCell"/>
</dbReference>
<evidence type="ECO:0000256" key="2">
    <source>
        <dbReference type="ARBA" id="ARBA00022448"/>
    </source>
</evidence>
<sequence length="1032" mass="113340">MEPTTTTCDAQLLQDLAQVDFLAPSCCSLRKQSTSSCCGPPIVPTNTVLCQPDSCSSPKVSCCKAVTSPSTASLTTSCCSSSSCEDSPRPKSNCCSEQTNNCSSTLTKKQKRLADRAQRCKRDRAKLKLEMETLRHTVVDLNEKVSTLQLLQQIDHDFIMSDWEEQAKIQIGNHKRSVQENEKLRAALTDHLILADELQRKITKRPRLAELTAVNQNDWSLYRISTNEDNSTGFNSLIDDEYNRLEAVLVKNGLLETPDSNEATVRCCCDPISNSKAIEMVRSYPVELPWMALAQSVWSIWSQGFELEYAHKNAIYQCAELLNANSAYVTFSANLSTDVNIALPVQGNLVVKRYMETSRVVFVWRSVKKNGVDTETHIQDDECGWLIIEPLTNNTSYVKLVLTSMLSVSDEDIPDDINDNDDDVQELTQAMSIKCHLKSTSDREIKLMRLWAQYFERTWDAMVPPTAAQKPASGLRPLAVVTLLSTGAGFGYAMNKGQVYLPFVIIEQMSFHRFTMMKMFTAALGMSLISKATFRMLLPNEFDEMQSKRASSPSTASVLVIGGLILGAGMTISGSCPGSVYVQLGAQVPTALWCFLGTASGAYLTSLSRSFISACQEGKAKVATTVPLGWVGQGMIGVTLLAASAGLGKMLPEVVPSYAWNPSVAGAVVGALQMPMIFLLRKSLGASAGVKIALGEMAASARCVVGDAKCLQLPRFSDFSQAIFVIGIILGSFYAGNSSQAIANEVLPSTAESIIGGAMIAIGAGLAGGCTSGHGLSGVAMLMKSSWYVLPAIFIGGKKSGLGGLKKDGWNQLTLVFNSKAQTEYSKLQLQSRVNQLKRNYFIVKTLQLNSSFNWDEVNSLPTAPDNVWTDYIKEHPEAVPYRFKPFKFFQELDEIFSESFREIEQSTRTVEQLKGKHNYDNQLTEEDSSESEDSRPSKKQCCSYSTTSHGLATLDQIRQVLQQHQTTNTPSSNKTKEIALQTFRSIGHKLPVRIKLTFSKYLAMTDNAAMLFDNIDTETKIALIAEIESLC</sequence>
<feature type="transmembrane region" description="Helical" evidence="10">
    <location>
        <begin position="519"/>
        <end position="538"/>
    </location>
</feature>
<feature type="region of interest" description="Disordered" evidence="9">
    <location>
        <begin position="912"/>
        <end position="941"/>
    </location>
</feature>
<dbReference type="PANTHER" id="PTHR30574:SF1">
    <property type="entry name" value="SULPHUR TRANSPORT DOMAIN-CONTAINING PROTEIN"/>
    <property type="match status" value="1"/>
</dbReference>
<evidence type="ECO:0000256" key="7">
    <source>
        <dbReference type="ARBA" id="ARBA00023136"/>
    </source>
</evidence>
<evidence type="ECO:0000259" key="11">
    <source>
        <dbReference type="Pfam" id="PF12776"/>
    </source>
</evidence>
<feature type="transmembrane region" description="Helical" evidence="10">
    <location>
        <begin position="719"/>
        <end position="736"/>
    </location>
</feature>
<keyword evidence="3" id="KW-1003">Cell membrane</keyword>
<dbReference type="STRING" id="74557.A0A1V9Z8I4"/>
<keyword evidence="2" id="KW-0813">Transport</keyword>
<evidence type="ECO:0000256" key="5">
    <source>
        <dbReference type="ARBA" id="ARBA00022692"/>
    </source>
</evidence>
<feature type="transmembrane region" description="Helical" evidence="10">
    <location>
        <begin position="590"/>
        <end position="607"/>
    </location>
</feature>
<protein>
    <recommendedName>
        <fullName evidence="11">Myb/SANT-like domain-containing protein</fullName>
    </recommendedName>
</protein>
<evidence type="ECO:0000256" key="4">
    <source>
        <dbReference type="ARBA" id="ARBA00022519"/>
    </source>
</evidence>
<comment type="caution">
    <text evidence="12">The sequence shown here is derived from an EMBL/GenBank/DDBJ whole genome shotgun (WGS) entry which is preliminary data.</text>
</comment>
<comment type="subcellular location">
    <subcellularLocation>
        <location evidence="1">Cell inner membrane</location>
        <topology evidence="1">Multi-pass membrane protein</topology>
    </subcellularLocation>
</comment>
<evidence type="ECO:0000313" key="12">
    <source>
        <dbReference type="EMBL" id="OQR94303.1"/>
    </source>
</evidence>
<feature type="coiled-coil region" evidence="8">
    <location>
        <begin position="110"/>
        <end position="144"/>
    </location>
</feature>
<keyword evidence="5 10" id="KW-0812">Transmembrane</keyword>
<dbReference type="InterPro" id="IPR007272">
    <property type="entry name" value="Sulf_transp_TsuA/YedE"/>
</dbReference>
<name>A0A1V9Z8I4_9STRA</name>
<keyword evidence="7 10" id="KW-0472">Membrane</keyword>
<organism evidence="12 13">
    <name type="scientific">Thraustotheca clavata</name>
    <dbReference type="NCBI Taxonomy" id="74557"/>
    <lineage>
        <taxon>Eukaryota</taxon>
        <taxon>Sar</taxon>
        <taxon>Stramenopiles</taxon>
        <taxon>Oomycota</taxon>
        <taxon>Saprolegniomycetes</taxon>
        <taxon>Saprolegniales</taxon>
        <taxon>Achlyaceae</taxon>
        <taxon>Thraustotheca</taxon>
    </lineage>
</organism>
<dbReference type="Pfam" id="PF12776">
    <property type="entry name" value="Myb_DNA-bind_3"/>
    <property type="match status" value="1"/>
</dbReference>
<keyword evidence="6 10" id="KW-1133">Transmembrane helix</keyword>
<evidence type="ECO:0000256" key="6">
    <source>
        <dbReference type="ARBA" id="ARBA00022989"/>
    </source>
</evidence>
<evidence type="ECO:0000256" key="3">
    <source>
        <dbReference type="ARBA" id="ARBA00022475"/>
    </source>
</evidence>
<feature type="transmembrane region" description="Helical" evidence="10">
    <location>
        <begin position="659"/>
        <end position="680"/>
    </location>
</feature>
<evidence type="ECO:0000256" key="10">
    <source>
        <dbReference type="SAM" id="Phobius"/>
    </source>
</evidence>
<evidence type="ECO:0000256" key="9">
    <source>
        <dbReference type="SAM" id="MobiDB-lite"/>
    </source>
</evidence>
<evidence type="ECO:0000256" key="8">
    <source>
        <dbReference type="SAM" id="Coils"/>
    </source>
</evidence>
<feature type="domain" description="Myb/SANT-like" evidence="11">
    <location>
        <begin position="804"/>
        <end position="872"/>
    </location>
</feature>
<accession>A0A1V9Z8I4</accession>
<evidence type="ECO:0000256" key="1">
    <source>
        <dbReference type="ARBA" id="ARBA00004429"/>
    </source>
</evidence>
<gene>
    <name evidence="12" type="ORF">THRCLA_08203</name>
</gene>
<reference evidence="12 13" key="1">
    <citation type="journal article" date="2014" name="Genome Biol. Evol.">
        <title>The secreted proteins of Achlya hypogyna and Thraustotheca clavata identify the ancestral oomycete secretome and reveal gene acquisitions by horizontal gene transfer.</title>
        <authorList>
            <person name="Misner I."/>
            <person name="Blouin N."/>
            <person name="Leonard G."/>
            <person name="Richards T.A."/>
            <person name="Lane C.E."/>
        </authorList>
    </citation>
    <scope>NUCLEOTIDE SEQUENCE [LARGE SCALE GENOMIC DNA]</scope>
    <source>
        <strain evidence="12 13">ATCC 34112</strain>
    </source>
</reference>
<feature type="transmembrane region" description="Helical" evidence="10">
    <location>
        <begin position="628"/>
        <end position="647"/>
    </location>
</feature>
<dbReference type="Proteomes" id="UP000243217">
    <property type="component" value="Unassembled WGS sequence"/>
</dbReference>
<dbReference type="AlphaFoldDB" id="A0A1V9Z8I4"/>
<keyword evidence="13" id="KW-1185">Reference proteome</keyword>